<gene>
    <name evidence="1" type="ORF">L3X38_040653</name>
</gene>
<evidence type="ECO:0000313" key="2">
    <source>
        <dbReference type="Proteomes" id="UP001054821"/>
    </source>
</evidence>
<dbReference type="EMBL" id="JAJFAZ020000007">
    <property type="protein sequence ID" value="KAI5320945.1"/>
    <property type="molecule type" value="Genomic_DNA"/>
</dbReference>
<name>A0AAD4V9G5_PRUDU</name>
<keyword evidence="2" id="KW-1185">Reference proteome</keyword>
<dbReference type="Proteomes" id="UP001054821">
    <property type="component" value="Chromosome 7"/>
</dbReference>
<protein>
    <submittedName>
        <fullName evidence="1">Uncharacterized protein</fullName>
    </submittedName>
</protein>
<dbReference type="AlphaFoldDB" id="A0AAD4V9G5"/>
<evidence type="ECO:0000313" key="1">
    <source>
        <dbReference type="EMBL" id="KAI5320945.1"/>
    </source>
</evidence>
<accession>A0AAD4V9G5</accession>
<proteinExistence type="predicted"/>
<reference evidence="1 2" key="1">
    <citation type="journal article" date="2022" name="G3 (Bethesda)">
        <title>Whole-genome sequence and methylome profiling of the almond [Prunus dulcis (Mill.) D.A. Webb] cultivar 'Nonpareil'.</title>
        <authorList>
            <person name="D'Amico-Willman K.M."/>
            <person name="Ouma W.Z."/>
            <person name="Meulia T."/>
            <person name="Sideli G.M."/>
            <person name="Gradziel T.M."/>
            <person name="Fresnedo-Ramirez J."/>
        </authorList>
    </citation>
    <scope>NUCLEOTIDE SEQUENCE [LARGE SCALE GENOMIC DNA]</scope>
    <source>
        <strain evidence="1">Clone GOH B32 T37-40</strain>
    </source>
</reference>
<comment type="caution">
    <text evidence="1">The sequence shown here is derived from an EMBL/GenBank/DDBJ whole genome shotgun (WGS) entry which is preliminary data.</text>
</comment>
<organism evidence="1 2">
    <name type="scientific">Prunus dulcis</name>
    <name type="common">Almond</name>
    <name type="synonym">Amygdalus dulcis</name>
    <dbReference type="NCBI Taxonomy" id="3755"/>
    <lineage>
        <taxon>Eukaryota</taxon>
        <taxon>Viridiplantae</taxon>
        <taxon>Streptophyta</taxon>
        <taxon>Embryophyta</taxon>
        <taxon>Tracheophyta</taxon>
        <taxon>Spermatophyta</taxon>
        <taxon>Magnoliopsida</taxon>
        <taxon>eudicotyledons</taxon>
        <taxon>Gunneridae</taxon>
        <taxon>Pentapetalae</taxon>
        <taxon>rosids</taxon>
        <taxon>fabids</taxon>
        <taxon>Rosales</taxon>
        <taxon>Rosaceae</taxon>
        <taxon>Amygdaloideae</taxon>
        <taxon>Amygdaleae</taxon>
        <taxon>Prunus</taxon>
    </lineage>
</organism>
<sequence>MNIMKWEKADWDPKGSWAARVCFEWREFVFRFRRAVPLAHPVTQGWPSKTLKPSAQTLPFGKVGWKGFCELNEASAARRGSARFWFFGSSIRRLWIDKGKEGRFSKGISNHTRFREAATASLNPC</sequence>